<proteinExistence type="predicted"/>
<dbReference type="Proteomes" id="UP001497700">
    <property type="component" value="Unassembled WGS sequence"/>
</dbReference>
<gene>
    <name evidence="1" type="ORF">F4820DRAFT_133262</name>
</gene>
<comment type="caution">
    <text evidence="1">The sequence shown here is derived from an EMBL/GenBank/DDBJ whole genome shotgun (WGS) entry which is preliminary data.</text>
</comment>
<reference evidence="1 2" key="1">
    <citation type="journal article" date="2022" name="New Phytol.">
        <title>Ecological generalism drives hyperdiversity of secondary metabolite gene clusters in xylarialean endophytes.</title>
        <authorList>
            <person name="Franco M.E.E."/>
            <person name="Wisecaver J.H."/>
            <person name="Arnold A.E."/>
            <person name="Ju Y.M."/>
            <person name="Slot J.C."/>
            <person name="Ahrendt S."/>
            <person name="Moore L.P."/>
            <person name="Eastman K.E."/>
            <person name="Scott K."/>
            <person name="Konkel Z."/>
            <person name="Mondo S.J."/>
            <person name="Kuo A."/>
            <person name="Hayes R.D."/>
            <person name="Haridas S."/>
            <person name="Andreopoulos B."/>
            <person name="Riley R."/>
            <person name="LaButti K."/>
            <person name="Pangilinan J."/>
            <person name="Lipzen A."/>
            <person name="Amirebrahimi M."/>
            <person name="Yan J."/>
            <person name="Adam C."/>
            <person name="Keymanesh K."/>
            <person name="Ng V."/>
            <person name="Louie K."/>
            <person name="Northen T."/>
            <person name="Drula E."/>
            <person name="Henrissat B."/>
            <person name="Hsieh H.M."/>
            <person name="Youens-Clark K."/>
            <person name="Lutzoni F."/>
            <person name="Miadlikowska J."/>
            <person name="Eastwood D.C."/>
            <person name="Hamelin R.C."/>
            <person name="Grigoriev I.V."/>
            <person name="U'Ren J.M."/>
        </authorList>
    </citation>
    <scope>NUCLEOTIDE SEQUENCE [LARGE SCALE GENOMIC DNA]</scope>
    <source>
        <strain evidence="1 2">CBS 119005</strain>
    </source>
</reference>
<name>A0ACB9YKI9_9PEZI</name>
<evidence type="ECO:0000313" key="1">
    <source>
        <dbReference type="EMBL" id="KAI4859868.1"/>
    </source>
</evidence>
<dbReference type="EMBL" id="MU393609">
    <property type="protein sequence ID" value="KAI4859868.1"/>
    <property type="molecule type" value="Genomic_DNA"/>
</dbReference>
<evidence type="ECO:0000313" key="2">
    <source>
        <dbReference type="Proteomes" id="UP001497700"/>
    </source>
</evidence>
<protein>
    <submittedName>
        <fullName evidence="1">Uncharacterized protein</fullName>
    </submittedName>
</protein>
<organism evidence="1 2">
    <name type="scientific">Hypoxylon rubiginosum</name>
    <dbReference type="NCBI Taxonomy" id="110542"/>
    <lineage>
        <taxon>Eukaryota</taxon>
        <taxon>Fungi</taxon>
        <taxon>Dikarya</taxon>
        <taxon>Ascomycota</taxon>
        <taxon>Pezizomycotina</taxon>
        <taxon>Sordariomycetes</taxon>
        <taxon>Xylariomycetidae</taxon>
        <taxon>Xylariales</taxon>
        <taxon>Hypoxylaceae</taxon>
        <taxon>Hypoxylon</taxon>
    </lineage>
</organism>
<sequence length="404" mass="46483">MSSPLHLTLPPSLQRFSRFSDFPFELRLQIWEDIIYTPGIHFLKFERRNELSARESQVSRDESSGRSANRPPPDQIEQDNKRAKFTSFLRPVFPFPAADKSYYLTMNKTITQLSLACNEAKVMVEKLISRPGNLTLDNGRLVLLERSSDIVCFDYPGATLSRSLGYWANQLDLEQLAKVRRVAIRYSTKWDEDCRLCRTCGIIHEFHRDHSSTRPRHVHEFAALFKNLESFYFMDCLAIRKQRDKSVPFQCIEAQQEYGDQGEHFASGEGGRTYYEVDPQRCKVNTHVFRTLAWVRENYVSYCKKTAKGSATPENVKFRVLTCEWDTEELIPAKRQEPKSKRPSNKRQGTRIASLTKGMRKLSLDATSAPDPNLYDGLPVVFGDGGQSNFEFTFSVPPPPVLRT</sequence>
<keyword evidence="2" id="KW-1185">Reference proteome</keyword>
<accession>A0ACB9YKI9</accession>